<dbReference type="GO" id="GO:0016020">
    <property type="term" value="C:membrane"/>
    <property type="evidence" value="ECO:0007669"/>
    <property type="project" value="UniProtKB-SubCell"/>
</dbReference>
<evidence type="ECO:0000256" key="5">
    <source>
        <dbReference type="ARBA" id="ARBA00023136"/>
    </source>
</evidence>
<dbReference type="VEuPathDB" id="TrichDB:TVAG_111400"/>
<keyword evidence="5 6" id="KW-0472">Membrane</keyword>
<feature type="transmembrane region" description="Helical" evidence="6">
    <location>
        <begin position="213"/>
        <end position="235"/>
    </location>
</feature>
<proteinExistence type="inferred from homology"/>
<keyword evidence="9" id="KW-1185">Reference proteome</keyword>
<organism evidence="8 9">
    <name type="scientific">Trichomonas vaginalis (strain ATCC PRA-98 / G3)</name>
    <dbReference type="NCBI Taxonomy" id="412133"/>
    <lineage>
        <taxon>Eukaryota</taxon>
        <taxon>Metamonada</taxon>
        <taxon>Parabasalia</taxon>
        <taxon>Trichomonadida</taxon>
        <taxon>Trichomonadidae</taxon>
        <taxon>Trichomonas</taxon>
    </lineage>
</organism>
<dbReference type="VEuPathDB" id="TrichDB:TVAGG3_0144690"/>
<protein>
    <submittedName>
        <fullName evidence="8">PAP2 superfamily protein</fullName>
    </submittedName>
</protein>
<dbReference type="GO" id="GO:0006644">
    <property type="term" value="P:phospholipid metabolic process"/>
    <property type="evidence" value="ECO:0007669"/>
    <property type="project" value="InterPro"/>
</dbReference>
<dbReference type="eggNOG" id="KOG3030">
    <property type="taxonomic scope" value="Eukaryota"/>
</dbReference>
<dbReference type="OrthoDB" id="10030083at2759"/>
<dbReference type="STRING" id="5722.A2EZZ9"/>
<dbReference type="InterPro" id="IPR000326">
    <property type="entry name" value="PAP2/HPO"/>
</dbReference>
<evidence type="ECO:0000256" key="1">
    <source>
        <dbReference type="ARBA" id="ARBA00004141"/>
    </source>
</evidence>
<dbReference type="InterPro" id="IPR043216">
    <property type="entry name" value="PAP-like"/>
</dbReference>
<dbReference type="PANTHER" id="PTHR10165">
    <property type="entry name" value="LIPID PHOSPHATE PHOSPHATASE"/>
    <property type="match status" value="1"/>
</dbReference>
<reference evidence="8" key="2">
    <citation type="journal article" date="2007" name="Science">
        <title>Draft genome sequence of the sexually transmitted pathogen Trichomonas vaginalis.</title>
        <authorList>
            <person name="Carlton J.M."/>
            <person name="Hirt R.P."/>
            <person name="Silva J.C."/>
            <person name="Delcher A.L."/>
            <person name="Schatz M."/>
            <person name="Zhao Q."/>
            <person name="Wortman J.R."/>
            <person name="Bidwell S.L."/>
            <person name="Alsmark U.C.M."/>
            <person name="Besteiro S."/>
            <person name="Sicheritz-Ponten T."/>
            <person name="Noel C.J."/>
            <person name="Dacks J.B."/>
            <person name="Foster P.G."/>
            <person name="Simillion C."/>
            <person name="Van de Peer Y."/>
            <person name="Miranda-Saavedra D."/>
            <person name="Barton G.J."/>
            <person name="Westrop G.D."/>
            <person name="Mueller S."/>
            <person name="Dessi D."/>
            <person name="Fiori P.L."/>
            <person name="Ren Q."/>
            <person name="Paulsen I."/>
            <person name="Zhang H."/>
            <person name="Bastida-Corcuera F.D."/>
            <person name="Simoes-Barbosa A."/>
            <person name="Brown M.T."/>
            <person name="Hayes R.D."/>
            <person name="Mukherjee M."/>
            <person name="Okumura C.Y."/>
            <person name="Schneider R."/>
            <person name="Smith A.J."/>
            <person name="Vanacova S."/>
            <person name="Villalvazo M."/>
            <person name="Haas B.J."/>
            <person name="Pertea M."/>
            <person name="Feldblyum T.V."/>
            <person name="Utterback T.R."/>
            <person name="Shu C.L."/>
            <person name="Osoegawa K."/>
            <person name="de Jong P.J."/>
            <person name="Hrdy I."/>
            <person name="Horvathova L."/>
            <person name="Zubacova Z."/>
            <person name="Dolezal P."/>
            <person name="Malik S.B."/>
            <person name="Logsdon J.M. Jr."/>
            <person name="Henze K."/>
            <person name="Gupta A."/>
            <person name="Wang C.C."/>
            <person name="Dunne R.L."/>
            <person name="Upcroft J.A."/>
            <person name="Upcroft P."/>
            <person name="White O."/>
            <person name="Salzberg S.L."/>
            <person name="Tang P."/>
            <person name="Chiu C.-H."/>
            <person name="Lee Y.-S."/>
            <person name="Embley T.M."/>
            <person name="Coombs G.H."/>
            <person name="Mottram J.C."/>
            <person name="Tachezy J."/>
            <person name="Fraser-Liggett C.M."/>
            <person name="Johnson P.J."/>
        </authorList>
    </citation>
    <scope>NUCLEOTIDE SEQUENCE [LARGE SCALE GENOMIC DNA]</scope>
    <source>
        <strain evidence="8">G3</strain>
    </source>
</reference>
<dbReference type="SMR" id="A2EZZ9"/>
<evidence type="ECO:0000313" key="8">
    <source>
        <dbReference type="EMBL" id="EAY01783.1"/>
    </source>
</evidence>
<gene>
    <name evidence="8" type="ORF">TVAG_111400</name>
</gene>
<dbReference type="RefSeq" id="XP_001314341.1">
    <property type="nucleotide sequence ID" value="XM_001314323.1"/>
</dbReference>
<dbReference type="InterPro" id="IPR036938">
    <property type="entry name" value="PAP2/HPO_sf"/>
</dbReference>
<comment type="similarity">
    <text evidence="2">Belongs to the PA-phosphatase related phosphoesterase family.</text>
</comment>
<evidence type="ECO:0000256" key="2">
    <source>
        <dbReference type="ARBA" id="ARBA00008816"/>
    </source>
</evidence>
<dbReference type="KEGG" id="tva:4759612"/>
<dbReference type="Proteomes" id="UP000001542">
    <property type="component" value="Unassembled WGS sequence"/>
</dbReference>
<comment type="subcellular location">
    <subcellularLocation>
        <location evidence="1">Membrane</location>
        <topology evidence="1">Multi-pass membrane protein</topology>
    </subcellularLocation>
</comment>
<reference evidence="8" key="1">
    <citation type="submission" date="2006-10" db="EMBL/GenBank/DDBJ databases">
        <authorList>
            <person name="Amadeo P."/>
            <person name="Zhao Q."/>
            <person name="Wortman J."/>
            <person name="Fraser-Liggett C."/>
            <person name="Carlton J."/>
        </authorList>
    </citation>
    <scope>NUCLEOTIDE SEQUENCE</scope>
    <source>
        <strain evidence="8">G3</strain>
    </source>
</reference>
<evidence type="ECO:0000256" key="6">
    <source>
        <dbReference type="SAM" id="Phobius"/>
    </source>
</evidence>
<feature type="transmembrane region" description="Helical" evidence="6">
    <location>
        <begin position="52"/>
        <end position="74"/>
    </location>
</feature>
<feature type="transmembrane region" description="Helical" evidence="6">
    <location>
        <begin position="183"/>
        <end position="201"/>
    </location>
</feature>
<dbReference type="AlphaFoldDB" id="A2EZZ9"/>
<feature type="transmembrane region" description="Helical" evidence="6">
    <location>
        <begin position="7"/>
        <end position="24"/>
    </location>
</feature>
<dbReference type="SUPFAM" id="SSF48317">
    <property type="entry name" value="Acid phosphatase/Vanadium-dependent haloperoxidase"/>
    <property type="match status" value="1"/>
</dbReference>
<evidence type="ECO:0000313" key="9">
    <source>
        <dbReference type="Proteomes" id="UP000001542"/>
    </source>
</evidence>
<evidence type="ECO:0000259" key="7">
    <source>
        <dbReference type="SMART" id="SM00014"/>
    </source>
</evidence>
<dbReference type="PANTHER" id="PTHR10165:SF198">
    <property type="entry name" value="PHOSPHATE PHOSPHATASE, PUTATIVE-RELATED"/>
    <property type="match status" value="1"/>
</dbReference>
<accession>A2EZZ9</accession>
<dbReference type="InParanoid" id="A2EZZ9"/>
<feature type="domain" description="Phosphatidic acid phosphatase type 2/haloperoxidase" evidence="7">
    <location>
        <begin position="92"/>
        <end position="228"/>
    </location>
</feature>
<sequence length="241" mass="27334">MAVSDWHIEDIVVTLVLGILWYWLANRTPNQLFIPEKDPNCMYPYKNTGMSGGANLTIVSAVPITGYLIIYFIVKYGKNIKYTRGFDIIEIICAHLSSIMFAGDICHVLKTYVGRARPDYYTFTTEILEASVDEEKKLSDKRKDELKKEAFKSFPSGHSCTAASGALFFSLSLISIIDHNRVWSILLKLLPLCYAFYIGSMRIVEYRHHIDDVISGFLIGFLISIVFYLASYNAVYHGISP</sequence>
<dbReference type="Gene3D" id="1.20.144.10">
    <property type="entry name" value="Phosphatidic acid phosphatase type 2/haloperoxidase"/>
    <property type="match status" value="1"/>
</dbReference>
<name>A2EZZ9_TRIV3</name>
<evidence type="ECO:0000256" key="3">
    <source>
        <dbReference type="ARBA" id="ARBA00022692"/>
    </source>
</evidence>
<keyword evidence="4 6" id="KW-1133">Transmembrane helix</keyword>
<evidence type="ECO:0000256" key="4">
    <source>
        <dbReference type="ARBA" id="ARBA00022989"/>
    </source>
</evidence>
<dbReference type="Pfam" id="PF01569">
    <property type="entry name" value="PAP2"/>
    <property type="match status" value="1"/>
</dbReference>
<dbReference type="EMBL" id="DS113557">
    <property type="protein sequence ID" value="EAY01783.1"/>
    <property type="molecule type" value="Genomic_DNA"/>
</dbReference>
<keyword evidence="3 6" id="KW-0812">Transmembrane</keyword>
<dbReference type="SMART" id="SM00014">
    <property type="entry name" value="acidPPc"/>
    <property type="match status" value="1"/>
</dbReference>